<proteinExistence type="predicted"/>
<feature type="non-terminal residue" evidence="7">
    <location>
        <position position="204"/>
    </location>
</feature>
<feature type="transmembrane region" description="Helical" evidence="5">
    <location>
        <begin position="7"/>
        <end position="30"/>
    </location>
</feature>
<evidence type="ECO:0000259" key="6">
    <source>
        <dbReference type="Pfam" id="PF13886"/>
    </source>
</evidence>
<dbReference type="GeneID" id="19333272"/>
<feature type="transmembrane region" description="Helical" evidence="5">
    <location>
        <begin position="68"/>
        <end position="87"/>
    </location>
</feature>
<feature type="domain" description="TM7S3/TM198-like" evidence="6">
    <location>
        <begin position="15"/>
        <end position="204"/>
    </location>
</feature>
<dbReference type="PANTHER" id="PTHR39469">
    <property type="entry name" value="CHROMOSOME 1, WHOLE GENOME SHOTGUN SEQUENCE"/>
    <property type="match status" value="1"/>
</dbReference>
<feature type="non-terminal residue" evidence="7">
    <location>
        <position position="1"/>
    </location>
</feature>
<reference evidence="7 8" key="1">
    <citation type="journal article" date="2012" name="PLoS Pathog.">
        <title>Diverse lifestyles and strategies of plant pathogenesis encoded in the genomes of eighteen Dothideomycetes fungi.</title>
        <authorList>
            <person name="Ohm R.A."/>
            <person name="Feau N."/>
            <person name="Henrissat B."/>
            <person name="Schoch C.L."/>
            <person name="Horwitz B.A."/>
            <person name="Barry K.W."/>
            <person name="Condon B.J."/>
            <person name="Copeland A.C."/>
            <person name="Dhillon B."/>
            <person name="Glaser F."/>
            <person name="Hesse C.N."/>
            <person name="Kosti I."/>
            <person name="LaButti K."/>
            <person name="Lindquist E.A."/>
            <person name="Lucas S."/>
            <person name="Salamov A.A."/>
            <person name="Bradshaw R.E."/>
            <person name="Ciuffetti L."/>
            <person name="Hamelin R.C."/>
            <person name="Kema G.H.J."/>
            <person name="Lawrence C."/>
            <person name="Scott J.A."/>
            <person name="Spatafora J.W."/>
            <person name="Turgeon B.G."/>
            <person name="de Wit P.J.G.M."/>
            <person name="Zhong S."/>
            <person name="Goodwin S.B."/>
            <person name="Grigoriev I.V."/>
        </authorList>
    </citation>
    <scope>NUCLEOTIDE SEQUENCE [LARGE SCALE GENOMIC DNA]</scope>
    <source>
        <strain evidence="7 8">CIRAD86</strain>
    </source>
</reference>
<dbReference type="KEGG" id="pfj:MYCFIDRAFT_17490"/>
<dbReference type="PANTHER" id="PTHR39469:SF1">
    <property type="entry name" value="DUF4203 DOMAIN-CONTAINING PROTEIN"/>
    <property type="match status" value="1"/>
</dbReference>
<comment type="subcellular location">
    <subcellularLocation>
        <location evidence="1">Membrane</location>
        <topology evidence="1">Multi-pass membrane protein</topology>
    </subcellularLocation>
</comment>
<dbReference type="STRING" id="383855.M3ABH4"/>
<keyword evidence="8" id="KW-1185">Reference proteome</keyword>
<dbReference type="InterPro" id="IPR025256">
    <property type="entry name" value="TM7S3/TM198-like_dom"/>
</dbReference>
<feature type="transmembrane region" description="Helical" evidence="5">
    <location>
        <begin position="93"/>
        <end position="113"/>
    </location>
</feature>
<keyword evidence="4 5" id="KW-0472">Membrane</keyword>
<evidence type="ECO:0000256" key="5">
    <source>
        <dbReference type="SAM" id="Phobius"/>
    </source>
</evidence>
<gene>
    <name evidence="7" type="ORF">MYCFIDRAFT_17490</name>
</gene>
<dbReference type="Pfam" id="PF13886">
    <property type="entry name" value="TM7S3_TM198"/>
    <property type="match status" value="1"/>
</dbReference>
<evidence type="ECO:0000313" key="8">
    <source>
        <dbReference type="Proteomes" id="UP000016932"/>
    </source>
</evidence>
<dbReference type="RefSeq" id="XP_007926912.1">
    <property type="nucleotide sequence ID" value="XM_007928721.1"/>
</dbReference>
<dbReference type="VEuPathDB" id="FungiDB:MYCFIDRAFT_17490"/>
<organism evidence="7 8">
    <name type="scientific">Pseudocercospora fijiensis (strain CIRAD86)</name>
    <name type="common">Black leaf streak disease fungus</name>
    <name type="synonym">Mycosphaerella fijiensis</name>
    <dbReference type="NCBI Taxonomy" id="383855"/>
    <lineage>
        <taxon>Eukaryota</taxon>
        <taxon>Fungi</taxon>
        <taxon>Dikarya</taxon>
        <taxon>Ascomycota</taxon>
        <taxon>Pezizomycotina</taxon>
        <taxon>Dothideomycetes</taxon>
        <taxon>Dothideomycetidae</taxon>
        <taxon>Mycosphaerellales</taxon>
        <taxon>Mycosphaerellaceae</taxon>
        <taxon>Pseudocercospora</taxon>
    </lineage>
</organism>
<dbReference type="OrthoDB" id="102260at2759"/>
<dbReference type="GO" id="GO:0016020">
    <property type="term" value="C:membrane"/>
    <property type="evidence" value="ECO:0007669"/>
    <property type="project" value="UniProtKB-SubCell"/>
</dbReference>
<dbReference type="eggNOG" id="ENOG502RXUE">
    <property type="taxonomic scope" value="Eukaryota"/>
</dbReference>
<keyword evidence="2 5" id="KW-0812">Transmembrane</keyword>
<feature type="transmembrane region" description="Helical" evidence="5">
    <location>
        <begin position="144"/>
        <end position="166"/>
    </location>
</feature>
<evidence type="ECO:0000256" key="2">
    <source>
        <dbReference type="ARBA" id="ARBA00022692"/>
    </source>
</evidence>
<dbReference type="HOGENOM" id="CLU_1280466_0_0_1"/>
<protein>
    <recommendedName>
        <fullName evidence="6">TM7S3/TM198-like domain-containing protein</fullName>
    </recommendedName>
</protein>
<evidence type="ECO:0000256" key="1">
    <source>
        <dbReference type="ARBA" id="ARBA00004141"/>
    </source>
</evidence>
<name>M3ABH4_PSEFD</name>
<dbReference type="EMBL" id="KB446559">
    <property type="protein sequence ID" value="EME81936.1"/>
    <property type="molecule type" value="Genomic_DNA"/>
</dbReference>
<evidence type="ECO:0000256" key="4">
    <source>
        <dbReference type="ARBA" id="ARBA00023136"/>
    </source>
</evidence>
<accession>M3ABH4</accession>
<evidence type="ECO:0000256" key="3">
    <source>
        <dbReference type="ARBA" id="ARBA00022989"/>
    </source>
</evidence>
<evidence type="ECO:0000313" key="7">
    <source>
        <dbReference type="EMBL" id="EME81936.1"/>
    </source>
</evidence>
<feature type="transmembrane region" description="Helical" evidence="5">
    <location>
        <begin position="120"/>
        <end position="138"/>
    </location>
</feature>
<sequence length="204" mass="21858">LPIKPKITPACGVAGAILIIAGLILAFVGIKHRPTQTFLSTSLLIALGIEVLVIYLMHPPVPDAIQGAYVVAGVVGGCLLGSLALIFKEVSEGFGCVLGGFCFAMWLLTLAPGGLIQNQVGRIILIGVFCAACFSLYISRYTRVYGIIGCTSFAGSVAFVLGIDCFSKAGLKEFWMYIWNLNDDVFPLFTDTYPINRNMRAELA</sequence>
<feature type="transmembrane region" description="Helical" evidence="5">
    <location>
        <begin position="36"/>
        <end position="56"/>
    </location>
</feature>
<dbReference type="Proteomes" id="UP000016932">
    <property type="component" value="Unassembled WGS sequence"/>
</dbReference>
<keyword evidence="3 5" id="KW-1133">Transmembrane helix</keyword>
<dbReference type="AlphaFoldDB" id="M3ABH4"/>